<evidence type="ECO:0000256" key="7">
    <source>
        <dbReference type="ARBA" id="ARBA00022741"/>
    </source>
</evidence>
<feature type="transmembrane region" description="Helical" evidence="15">
    <location>
        <begin position="288"/>
        <end position="314"/>
    </location>
</feature>
<evidence type="ECO:0000256" key="13">
    <source>
        <dbReference type="ARBA" id="ARBA00023136"/>
    </source>
</evidence>
<dbReference type="PRINTS" id="PR00119">
    <property type="entry name" value="CATATPASE"/>
</dbReference>
<dbReference type="Gene3D" id="3.40.1110.10">
    <property type="entry name" value="Calcium-transporting ATPase, cytoplasmic domain N"/>
    <property type="match status" value="1"/>
</dbReference>
<dbReference type="AlphaFoldDB" id="U4QMD5"/>
<dbReference type="InterPro" id="IPR023214">
    <property type="entry name" value="HAD_sf"/>
</dbReference>
<keyword evidence="9 15" id="KW-0067">ATP-binding</keyword>
<dbReference type="GO" id="GO:0016887">
    <property type="term" value="F:ATP hydrolysis activity"/>
    <property type="evidence" value="ECO:0007669"/>
    <property type="project" value="InterPro"/>
</dbReference>
<dbReference type="InterPro" id="IPR036412">
    <property type="entry name" value="HAD-like_sf"/>
</dbReference>
<dbReference type="GO" id="GO:0055070">
    <property type="term" value="P:copper ion homeostasis"/>
    <property type="evidence" value="ECO:0007669"/>
    <property type="project" value="TreeGrafter"/>
</dbReference>
<feature type="domain" description="P-type ATPase A" evidence="16">
    <location>
        <begin position="144"/>
        <end position="244"/>
    </location>
</feature>
<evidence type="ECO:0000256" key="2">
    <source>
        <dbReference type="ARBA" id="ARBA00006024"/>
    </source>
</evidence>
<dbReference type="SFLD" id="SFLDF00027">
    <property type="entry name" value="p-type_atpase"/>
    <property type="match status" value="1"/>
</dbReference>
<dbReference type="GO" id="GO:0140581">
    <property type="term" value="F:P-type monovalent copper transporter activity"/>
    <property type="evidence" value="ECO:0007669"/>
    <property type="project" value="UniProtKB-EC"/>
</dbReference>
<dbReference type="PRINTS" id="PR00943">
    <property type="entry name" value="CUATPASE"/>
</dbReference>
<keyword evidence="13 15" id="KW-0472">Membrane</keyword>
<feature type="transmembrane region" description="Helical" evidence="15">
    <location>
        <begin position="23"/>
        <end position="45"/>
    </location>
</feature>
<keyword evidence="4 15" id="KW-1003">Cell membrane</keyword>
<comment type="subcellular location">
    <subcellularLocation>
        <location evidence="1">Cell membrane</location>
        <topology evidence="1">Multi-pass membrane protein</topology>
    </subcellularLocation>
</comment>
<feature type="transmembrane region" description="Helical" evidence="15">
    <location>
        <begin position="109"/>
        <end position="126"/>
    </location>
</feature>
<dbReference type="NCBIfam" id="TIGR01511">
    <property type="entry name" value="ATPase-IB1_Cu"/>
    <property type="match status" value="1"/>
</dbReference>
<organism evidence="17 18">
    <name type="scientific">Lactobacillus helveticus CIRM-BIA 953</name>
    <dbReference type="NCBI Taxonomy" id="1226335"/>
    <lineage>
        <taxon>Bacteria</taxon>
        <taxon>Bacillati</taxon>
        <taxon>Bacillota</taxon>
        <taxon>Bacilli</taxon>
        <taxon>Lactobacillales</taxon>
        <taxon>Lactobacillaceae</taxon>
        <taxon>Lactobacillus</taxon>
    </lineage>
</organism>
<dbReference type="SFLD" id="SFLDG00002">
    <property type="entry name" value="C1.7:_P-type_atpase_like"/>
    <property type="match status" value="1"/>
</dbReference>
<comment type="catalytic activity">
    <reaction evidence="14">
        <text>Cu(+)(in) + ATP + H2O = Cu(+)(out) + ADP + phosphate + H(+)</text>
        <dbReference type="Rhea" id="RHEA:25792"/>
        <dbReference type="ChEBI" id="CHEBI:15377"/>
        <dbReference type="ChEBI" id="CHEBI:15378"/>
        <dbReference type="ChEBI" id="CHEBI:30616"/>
        <dbReference type="ChEBI" id="CHEBI:43474"/>
        <dbReference type="ChEBI" id="CHEBI:49552"/>
        <dbReference type="ChEBI" id="CHEBI:456216"/>
        <dbReference type="EC" id="7.2.2.8"/>
    </reaction>
</comment>
<dbReference type="NCBIfam" id="TIGR01525">
    <property type="entry name" value="ATPase-IB_hvy"/>
    <property type="match status" value="1"/>
</dbReference>
<evidence type="ECO:0000256" key="3">
    <source>
        <dbReference type="ARBA" id="ARBA00012517"/>
    </source>
</evidence>
<dbReference type="GO" id="GO:0005507">
    <property type="term" value="F:copper ion binding"/>
    <property type="evidence" value="ECO:0007669"/>
    <property type="project" value="TreeGrafter"/>
</dbReference>
<evidence type="ECO:0000256" key="5">
    <source>
        <dbReference type="ARBA" id="ARBA00022692"/>
    </source>
</evidence>
<dbReference type="InterPro" id="IPR023299">
    <property type="entry name" value="ATPase_P-typ_cyto_dom_N"/>
</dbReference>
<dbReference type="PROSITE" id="PS01229">
    <property type="entry name" value="COF_2"/>
    <property type="match status" value="1"/>
</dbReference>
<dbReference type="SFLD" id="SFLDS00003">
    <property type="entry name" value="Haloacid_Dehalogenase"/>
    <property type="match status" value="1"/>
</dbReference>
<comment type="similarity">
    <text evidence="2 15">Belongs to the cation transport ATPase (P-type) (TC 3.A.3) family. Type IB subfamily.</text>
</comment>
<evidence type="ECO:0000256" key="4">
    <source>
        <dbReference type="ARBA" id="ARBA00022475"/>
    </source>
</evidence>
<dbReference type="EMBL" id="CBUH010000139">
    <property type="protein sequence ID" value="CDI42989.1"/>
    <property type="molecule type" value="Genomic_DNA"/>
</dbReference>
<dbReference type="Pfam" id="PF00122">
    <property type="entry name" value="E1-E2_ATPase"/>
    <property type="match status" value="1"/>
</dbReference>
<feature type="transmembrane region" description="Helical" evidence="15">
    <location>
        <begin position="598"/>
        <end position="621"/>
    </location>
</feature>
<feature type="transmembrane region" description="Helical" evidence="15">
    <location>
        <begin position="263"/>
        <end position="282"/>
    </location>
</feature>
<reference evidence="17 18" key="1">
    <citation type="submission" date="2013-09" db="EMBL/GenBank/DDBJ databases">
        <title>Draft Genome Sequence of five Lactobacillus helveticus strains CIRM-BIA 101T, 103, 104, 951 and 953 isolated from milk product.</title>
        <authorList>
            <person name="Valence F."/>
            <person name="Chuat V."/>
            <person name="Ma L."/>
            <person name="Creno S."/>
            <person name="Falentin H."/>
            <person name="Lortal S."/>
            <person name="Bizet C."/>
            <person name="Clermont D."/>
            <person name="Loux V."/>
            <person name="Bouchier C."/>
            <person name="Cousin S."/>
        </authorList>
    </citation>
    <scope>NUCLEOTIDE SEQUENCE [LARGE SCALE GENOMIC DNA]</scope>
    <source>
        <strain evidence="17 18">CIRM-BIA 953</strain>
    </source>
</reference>
<keyword evidence="17" id="KW-0378">Hydrolase</keyword>
<evidence type="ECO:0000256" key="10">
    <source>
        <dbReference type="ARBA" id="ARBA00022967"/>
    </source>
</evidence>
<feature type="transmembrane region" description="Helical" evidence="15">
    <location>
        <begin position="51"/>
        <end position="69"/>
    </location>
</feature>
<dbReference type="GO" id="GO:0005524">
    <property type="term" value="F:ATP binding"/>
    <property type="evidence" value="ECO:0007669"/>
    <property type="project" value="UniProtKB-UniRule"/>
</dbReference>
<dbReference type="PROSITE" id="PS00154">
    <property type="entry name" value="ATPASE_E1_E2"/>
    <property type="match status" value="1"/>
</dbReference>
<evidence type="ECO:0000256" key="12">
    <source>
        <dbReference type="ARBA" id="ARBA00023008"/>
    </source>
</evidence>
<dbReference type="SUPFAM" id="SSF81665">
    <property type="entry name" value="Calcium ATPase, transmembrane domain M"/>
    <property type="match status" value="1"/>
</dbReference>
<dbReference type="InterPro" id="IPR008250">
    <property type="entry name" value="ATPase_P-typ_transduc_dom_A_sf"/>
</dbReference>
<dbReference type="SUPFAM" id="SSF56784">
    <property type="entry name" value="HAD-like"/>
    <property type="match status" value="1"/>
</dbReference>
<dbReference type="InterPro" id="IPR059000">
    <property type="entry name" value="ATPase_P-type_domA"/>
</dbReference>
<dbReference type="Proteomes" id="UP000017243">
    <property type="component" value="Unassembled WGS sequence"/>
</dbReference>
<dbReference type="GO" id="GO:0043682">
    <property type="term" value="F:P-type divalent copper transporter activity"/>
    <property type="evidence" value="ECO:0007669"/>
    <property type="project" value="TreeGrafter"/>
</dbReference>
<evidence type="ECO:0000256" key="9">
    <source>
        <dbReference type="ARBA" id="ARBA00022840"/>
    </source>
</evidence>
<dbReference type="Pfam" id="PF00702">
    <property type="entry name" value="Hydrolase"/>
    <property type="match status" value="1"/>
</dbReference>
<keyword evidence="8" id="KW-0813">Transport</keyword>
<dbReference type="PANTHER" id="PTHR43520:SF8">
    <property type="entry name" value="P-TYPE CU(+) TRANSPORTER"/>
    <property type="match status" value="1"/>
</dbReference>
<comment type="caution">
    <text evidence="17">The sequence shown here is derived from an EMBL/GenBank/DDBJ whole genome shotgun (WGS) entry which is preliminary data.</text>
</comment>
<evidence type="ECO:0000256" key="1">
    <source>
        <dbReference type="ARBA" id="ARBA00004651"/>
    </source>
</evidence>
<dbReference type="InterPro" id="IPR023298">
    <property type="entry name" value="ATPase_P-typ_TM_dom_sf"/>
</dbReference>
<keyword evidence="6 15" id="KW-0479">Metal-binding</keyword>
<keyword evidence="12" id="KW-0186">Copper</keyword>
<sequence length="656" mass="70304">MWHGHVSWKSGSQIMKLSNIKRFWISFILSIPMLIQMFAMPFHWMMPGYNWIAFITTTIIMAISASPYWSSAWAAFKHHQANMNTLVAVGTSVAYFYSIFAMFTGREVYFESAAFVTVFVLLGDAMEEKMHNNASNALAKLIDLQAKDAEVERNGEFVKVPLDQVKPGDIIRVKPGEKVPVDGVIVDGSTTIDESMVTGESMPVTKKKGDEVVGSTINTNGTFTFKATKVGSDTMLAQIVDLVKKAQTSHAPIQNLTDKISNIFVPAVLIIAIITFVIWYVFLGATVVNAMLFAVSVVVIACPCALGLATPTALMVGTARSAKMGVLIKNGEVLEEVSDIDTVVFDKTGTITVGKPQVTDIVGDEKQVLTIAASLEENSEHPLATAVVNKAKADKIALASVKNFAEIEGKGVKANYDNQEAFVGSDKLLEDIAISKEMKEKAIQLQKEAKTVVYVGLGQIIIGLIAIQDVPKPSSKKAIAELKKRGLKTVMLTGDNQNVAEAIAQEVGIDQIIAGVLPTEKANEIKKLQDAGNKVAFVGDGINDAPALSTADVGIAMGSGTDIAIESGGIVLVQNDLMGVVRALEISKKTFNRIKLNLFWALIYNTIGIPIAAGLFMNLGLTLSPELAGLAMAFSSVSVVTSSLLLNKTKIAGTTA</sequence>
<dbReference type="SUPFAM" id="SSF81653">
    <property type="entry name" value="Calcium ATPase, transduction domain A"/>
    <property type="match status" value="1"/>
</dbReference>
<dbReference type="InterPro" id="IPR027256">
    <property type="entry name" value="P-typ_ATPase_IB"/>
</dbReference>
<gene>
    <name evidence="17" type="ORF">LHCIRMBIA953_01197</name>
</gene>
<keyword evidence="8" id="KW-0406">Ion transport</keyword>
<proteinExistence type="inferred from homology"/>
<dbReference type="CDD" id="cd02094">
    <property type="entry name" value="P-type_ATPase_Cu-like"/>
    <property type="match status" value="1"/>
</dbReference>
<accession>U4QMD5</accession>
<evidence type="ECO:0000256" key="11">
    <source>
        <dbReference type="ARBA" id="ARBA00022989"/>
    </source>
</evidence>
<dbReference type="InterPro" id="IPR044492">
    <property type="entry name" value="P_typ_ATPase_HD_dom"/>
</dbReference>
<dbReference type="GO" id="GO:0005886">
    <property type="term" value="C:plasma membrane"/>
    <property type="evidence" value="ECO:0007669"/>
    <property type="project" value="UniProtKB-SubCell"/>
</dbReference>
<keyword evidence="11 15" id="KW-1133">Transmembrane helix</keyword>
<dbReference type="Gene3D" id="3.40.50.1000">
    <property type="entry name" value="HAD superfamily/HAD-like"/>
    <property type="match status" value="1"/>
</dbReference>
<evidence type="ECO:0000313" key="18">
    <source>
        <dbReference type="Proteomes" id="UP000017243"/>
    </source>
</evidence>
<dbReference type="InterPro" id="IPR001757">
    <property type="entry name" value="P_typ_ATPase"/>
</dbReference>
<name>U4QMD5_LACHE</name>
<dbReference type="InterPro" id="IPR018303">
    <property type="entry name" value="ATPase_P-typ_P_site"/>
</dbReference>
<evidence type="ECO:0000259" key="16">
    <source>
        <dbReference type="Pfam" id="PF00122"/>
    </source>
</evidence>
<keyword evidence="8" id="KW-0187">Copper transport</keyword>
<keyword evidence="7 15" id="KW-0547">Nucleotide-binding</keyword>
<dbReference type="EC" id="7.2.2.8" evidence="3"/>
<feature type="transmembrane region" description="Helical" evidence="15">
    <location>
        <begin position="627"/>
        <end position="646"/>
    </location>
</feature>
<evidence type="ECO:0000256" key="14">
    <source>
        <dbReference type="ARBA" id="ARBA00049289"/>
    </source>
</evidence>
<dbReference type="FunFam" id="2.70.150.10:FF:000020">
    <property type="entry name" value="Copper-exporting P-type ATPase A"/>
    <property type="match status" value="1"/>
</dbReference>
<feature type="transmembrane region" description="Helical" evidence="15">
    <location>
        <begin position="81"/>
        <end position="103"/>
    </location>
</feature>
<keyword evidence="5 15" id="KW-0812">Transmembrane</keyword>
<dbReference type="NCBIfam" id="TIGR01494">
    <property type="entry name" value="ATPase_P-type"/>
    <property type="match status" value="1"/>
</dbReference>
<protein>
    <recommendedName>
        <fullName evidence="3">P-type Cu(+) transporter</fullName>
        <ecNumber evidence="3">7.2.2.8</ecNumber>
    </recommendedName>
</protein>
<evidence type="ECO:0000256" key="15">
    <source>
        <dbReference type="RuleBase" id="RU362081"/>
    </source>
</evidence>
<keyword evidence="10" id="KW-1278">Translocase</keyword>
<dbReference type="Gene3D" id="2.70.150.10">
    <property type="entry name" value="Calcium-transporting ATPase, cytoplasmic transduction domain A"/>
    <property type="match status" value="1"/>
</dbReference>
<evidence type="ECO:0000313" key="17">
    <source>
        <dbReference type="EMBL" id="CDI42989.1"/>
    </source>
</evidence>
<evidence type="ECO:0000256" key="8">
    <source>
        <dbReference type="ARBA" id="ARBA00022796"/>
    </source>
</evidence>
<evidence type="ECO:0000256" key="6">
    <source>
        <dbReference type="ARBA" id="ARBA00022723"/>
    </source>
</evidence>
<dbReference type="PANTHER" id="PTHR43520">
    <property type="entry name" value="ATP7, ISOFORM B"/>
    <property type="match status" value="1"/>
</dbReference>